<evidence type="ECO:0000313" key="3">
    <source>
        <dbReference type="Proteomes" id="UP000179807"/>
    </source>
</evidence>
<gene>
    <name evidence="2" type="ORF">TRFO_04078</name>
</gene>
<dbReference type="Proteomes" id="UP000179807">
    <property type="component" value="Unassembled WGS sequence"/>
</dbReference>
<name>A0A1J4KN42_9EUKA</name>
<dbReference type="GeneID" id="94826374"/>
<dbReference type="VEuPathDB" id="TrichDB:TRFO_04078"/>
<dbReference type="EMBL" id="MLAK01000594">
    <property type="protein sequence ID" value="OHT11118.1"/>
    <property type="molecule type" value="Genomic_DNA"/>
</dbReference>
<dbReference type="AlphaFoldDB" id="A0A1J4KN42"/>
<proteinExistence type="predicted"/>
<feature type="compositionally biased region" description="Basic and acidic residues" evidence="1">
    <location>
        <begin position="20"/>
        <end position="32"/>
    </location>
</feature>
<reference evidence="2" key="1">
    <citation type="submission" date="2016-10" db="EMBL/GenBank/DDBJ databases">
        <authorList>
            <person name="Benchimol M."/>
            <person name="Almeida L.G."/>
            <person name="Vasconcelos A.T."/>
            <person name="Perreira-Neves A."/>
            <person name="Rosa I.A."/>
            <person name="Tasca T."/>
            <person name="Bogo M.R."/>
            <person name="de Souza W."/>
        </authorList>
    </citation>
    <scope>NUCLEOTIDE SEQUENCE [LARGE SCALE GENOMIC DNA]</scope>
    <source>
        <strain evidence="2">K</strain>
    </source>
</reference>
<evidence type="ECO:0000256" key="1">
    <source>
        <dbReference type="SAM" id="MobiDB-lite"/>
    </source>
</evidence>
<accession>A0A1J4KN42</accession>
<keyword evidence="3" id="KW-1185">Reference proteome</keyword>
<evidence type="ECO:0000313" key="2">
    <source>
        <dbReference type="EMBL" id="OHT11118.1"/>
    </source>
</evidence>
<feature type="compositionally biased region" description="Low complexity" evidence="1">
    <location>
        <begin position="35"/>
        <end position="47"/>
    </location>
</feature>
<feature type="region of interest" description="Disordered" evidence="1">
    <location>
        <begin position="1"/>
        <end position="63"/>
    </location>
</feature>
<dbReference type="RefSeq" id="XP_068364254.1">
    <property type="nucleotide sequence ID" value="XM_068491670.1"/>
</dbReference>
<protein>
    <submittedName>
        <fullName evidence="2">Uncharacterized protein</fullName>
    </submittedName>
</protein>
<comment type="caution">
    <text evidence="2">The sequence shown here is derived from an EMBL/GenBank/DDBJ whole genome shotgun (WGS) entry which is preliminary data.</text>
</comment>
<organism evidence="2 3">
    <name type="scientific">Tritrichomonas foetus</name>
    <dbReference type="NCBI Taxonomy" id="1144522"/>
    <lineage>
        <taxon>Eukaryota</taxon>
        <taxon>Metamonada</taxon>
        <taxon>Parabasalia</taxon>
        <taxon>Tritrichomonadida</taxon>
        <taxon>Tritrichomonadidae</taxon>
        <taxon>Tritrichomonas</taxon>
    </lineage>
</organism>
<sequence>MSNNNNSNDRFVYKPPENSAKAKDETNIEKSASEPPNQSSTSTPNPSAHQQNENETRKITPGVYFPNDLNEIVVDRNLFGAFGKPPNPV</sequence>